<dbReference type="PANTHER" id="PTHR24198">
    <property type="entry name" value="ANKYRIN REPEAT AND PROTEIN KINASE DOMAIN-CONTAINING PROTEIN"/>
    <property type="match status" value="1"/>
</dbReference>
<evidence type="ECO:0000256" key="2">
    <source>
        <dbReference type="ARBA" id="ARBA00023043"/>
    </source>
</evidence>
<keyword evidence="1" id="KW-0677">Repeat</keyword>
<evidence type="ECO:0000256" key="1">
    <source>
        <dbReference type="ARBA" id="ARBA00022737"/>
    </source>
</evidence>
<sequence>MEFDNFKHQLLLNIKNNDNSYHTIIKQNNHIISEYLNRPERLEYVKSFINGLINIIIDTNDSNDFHSIEYLLNLPIMNLVLEQFKQSNIIFRACDESSNYKNIINWALTMNINLYSKDELGHTALMGAVTHYNLGFLVDLILEKCTKEYANSKDINGNTALFYAIPHIQLFKKLLDFGLDYNHVNMDGDNVLMYACKKDKLQMFDILIKKPDFNIYQNNNVGKNLAMLLIEKKRGSEFKMLTSLYNIDINYKNRYNETLLSTFIKTYYSFIDNKIIITENFKYKQYYTLDNLLAILKILIQKDCDFNIVLDDDGNTPIIFFMLIKDYFIIDYLLKNNKNIDLSMKNKYGVNASYLMLFIQDNKKNNINKKHFYRIFMTYPTFDYSYLDSYGNSFLIHSIIREDSLSMKFLMNNKFKMISKCNNKKENCLIIATKLGKFFLLTHMIVRCSDLIDVNHTDELGNTALYYAIKLKDKKAIQLLLENKANPDIPNIDGITALDAAKEMNDPDFLEFIQNYLSTSDKNMKNTGENELNSIEKDNKVINTIEQQNKTKKSILKNFKNIIKKKENIDEKLDNYIKNYRITSYQKEYEYLLKYEYVSNYRPSSFYDNIQKWTYEMLFEVVSE</sequence>
<dbReference type="PANTHER" id="PTHR24198:SF165">
    <property type="entry name" value="ANKYRIN REPEAT-CONTAINING PROTEIN-RELATED"/>
    <property type="match status" value="1"/>
</dbReference>
<dbReference type="InterPro" id="IPR002110">
    <property type="entry name" value="Ankyrin_rpt"/>
</dbReference>
<dbReference type="STRING" id="1754192.A0A1Y1WNH2"/>
<dbReference type="Gene3D" id="1.25.40.20">
    <property type="entry name" value="Ankyrin repeat-containing domain"/>
    <property type="match status" value="2"/>
</dbReference>
<dbReference type="OrthoDB" id="9995210at2759"/>
<accession>A0A1Y1WNH2</accession>
<proteinExistence type="predicted"/>
<keyword evidence="2 3" id="KW-0040">ANK repeat</keyword>
<gene>
    <name evidence="4" type="ORF">BCR32DRAFT_272114</name>
</gene>
<dbReference type="SUPFAM" id="SSF48403">
    <property type="entry name" value="Ankyrin repeat"/>
    <property type="match status" value="2"/>
</dbReference>
<comment type="caution">
    <text evidence="4">The sequence shown here is derived from an EMBL/GenBank/DDBJ whole genome shotgun (WGS) entry which is preliminary data.</text>
</comment>
<dbReference type="SMART" id="SM00248">
    <property type="entry name" value="ANK"/>
    <property type="match status" value="6"/>
</dbReference>
<evidence type="ECO:0000313" key="4">
    <source>
        <dbReference type="EMBL" id="ORX75099.1"/>
    </source>
</evidence>
<name>A0A1Y1WNH2_9FUNG</name>
<dbReference type="Pfam" id="PF12796">
    <property type="entry name" value="Ank_2"/>
    <property type="match status" value="2"/>
</dbReference>
<dbReference type="PROSITE" id="PS50088">
    <property type="entry name" value="ANK_REPEAT"/>
    <property type="match status" value="1"/>
</dbReference>
<organism evidence="4 5">
    <name type="scientific">Anaeromyces robustus</name>
    <dbReference type="NCBI Taxonomy" id="1754192"/>
    <lineage>
        <taxon>Eukaryota</taxon>
        <taxon>Fungi</taxon>
        <taxon>Fungi incertae sedis</taxon>
        <taxon>Chytridiomycota</taxon>
        <taxon>Chytridiomycota incertae sedis</taxon>
        <taxon>Neocallimastigomycetes</taxon>
        <taxon>Neocallimastigales</taxon>
        <taxon>Neocallimastigaceae</taxon>
        <taxon>Anaeromyces</taxon>
    </lineage>
</organism>
<reference evidence="4 5" key="2">
    <citation type="submission" date="2016-08" db="EMBL/GenBank/DDBJ databases">
        <title>Pervasive Adenine N6-methylation of Active Genes in Fungi.</title>
        <authorList>
            <consortium name="DOE Joint Genome Institute"/>
            <person name="Mondo S.J."/>
            <person name="Dannebaum R.O."/>
            <person name="Kuo R.C."/>
            <person name="Labutti K."/>
            <person name="Haridas S."/>
            <person name="Kuo A."/>
            <person name="Salamov A."/>
            <person name="Ahrendt S.R."/>
            <person name="Lipzen A."/>
            <person name="Sullivan W."/>
            <person name="Andreopoulos W.B."/>
            <person name="Clum A."/>
            <person name="Lindquist E."/>
            <person name="Daum C."/>
            <person name="Ramamoorthy G.K."/>
            <person name="Gryganskyi A."/>
            <person name="Culley D."/>
            <person name="Magnuson J.K."/>
            <person name="James T.Y."/>
            <person name="O'Malley M.A."/>
            <person name="Stajich J.E."/>
            <person name="Spatafora J.W."/>
            <person name="Visel A."/>
            <person name="Grigoriev I.V."/>
        </authorList>
    </citation>
    <scope>NUCLEOTIDE SEQUENCE [LARGE SCALE GENOMIC DNA]</scope>
    <source>
        <strain evidence="4 5">S4</strain>
    </source>
</reference>
<keyword evidence="5" id="KW-1185">Reference proteome</keyword>
<dbReference type="EMBL" id="MCFG01000378">
    <property type="protein sequence ID" value="ORX75099.1"/>
    <property type="molecule type" value="Genomic_DNA"/>
</dbReference>
<protein>
    <submittedName>
        <fullName evidence="4">Ankyrin</fullName>
    </submittedName>
</protein>
<reference evidence="4 5" key="1">
    <citation type="submission" date="2016-08" db="EMBL/GenBank/DDBJ databases">
        <title>A Parts List for Fungal Cellulosomes Revealed by Comparative Genomics.</title>
        <authorList>
            <consortium name="DOE Joint Genome Institute"/>
            <person name="Haitjema C.H."/>
            <person name="Gilmore S.P."/>
            <person name="Henske J.K."/>
            <person name="Solomon K.V."/>
            <person name="De Groot R."/>
            <person name="Kuo A."/>
            <person name="Mondo S.J."/>
            <person name="Salamov A.A."/>
            <person name="Labutti K."/>
            <person name="Zhao Z."/>
            <person name="Chiniquy J."/>
            <person name="Barry K."/>
            <person name="Brewer H.M."/>
            <person name="Purvine S.O."/>
            <person name="Wright A.T."/>
            <person name="Boxma B."/>
            <person name="Van Alen T."/>
            <person name="Hackstein J.H."/>
            <person name="Baker S.E."/>
            <person name="Grigoriev I.V."/>
            <person name="O'Malley M.A."/>
        </authorList>
    </citation>
    <scope>NUCLEOTIDE SEQUENCE [LARGE SCALE GENOMIC DNA]</scope>
    <source>
        <strain evidence="4 5">S4</strain>
    </source>
</reference>
<evidence type="ECO:0000313" key="5">
    <source>
        <dbReference type="Proteomes" id="UP000193944"/>
    </source>
</evidence>
<dbReference type="Proteomes" id="UP000193944">
    <property type="component" value="Unassembled WGS sequence"/>
</dbReference>
<feature type="repeat" description="ANK" evidence="3">
    <location>
        <begin position="460"/>
        <end position="492"/>
    </location>
</feature>
<evidence type="ECO:0000256" key="3">
    <source>
        <dbReference type="PROSITE-ProRule" id="PRU00023"/>
    </source>
</evidence>
<dbReference type="AlphaFoldDB" id="A0A1Y1WNH2"/>
<dbReference type="InterPro" id="IPR036770">
    <property type="entry name" value="Ankyrin_rpt-contain_sf"/>
</dbReference>